<evidence type="ECO:0000256" key="1">
    <source>
        <dbReference type="SAM" id="Phobius"/>
    </source>
</evidence>
<feature type="transmembrane region" description="Helical" evidence="1">
    <location>
        <begin position="12"/>
        <end position="31"/>
    </location>
</feature>
<evidence type="ECO:0000313" key="3">
    <source>
        <dbReference type="Proteomes" id="UP000239494"/>
    </source>
</evidence>
<keyword evidence="1" id="KW-0812">Transmembrane</keyword>
<sequence length="185" mass="18675">MSETVVTRSGAWSGVVAGAVIGLTGGVEGFLGETGVTSALLALTPALAVPLLVVLREGQRSDRFGAVAYLVNLVGLGLFGGAAFSLNMVLFFLDVRPSGVPVVGLLGSALVFAVGSVLFGVAMLRAGVHPRVPVWGYTVLLPVFAVAARLPDGPATSLLHVAVGTSLVWLGAGILGRTRLVTSAA</sequence>
<comment type="caution">
    <text evidence="2">The sequence shown here is derived from an EMBL/GenBank/DDBJ whole genome shotgun (WGS) entry which is preliminary data.</text>
</comment>
<protein>
    <submittedName>
        <fullName evidence="2">Uncharacterized protein</fullName>
    </submittedName>
</protein>
<gene>
    <name evidence="2" type="ORF">CLV43_110227</name>
</gene>
<keyword evidence="3" id="KW-1185">Reference proteome</keyword>
<feature type="transmembrane region" description="Helical" evidence="1">
    <location>
        <begin position="134"/>
        <end position="151"/>
    </location>
</feature>
<feature type="transmembrane region" description="Helical" evidence="1">
    <location>
        <begin position="67"/>
        <end position="93"/>
    </location>
</feature>
<keyword evidence="1" id="KW-0472">Membrane</keyword>
<feature type="transmembrane region" description="Helical" evidence="1">
    <location>
        <begin position="157"/>
        <end position="176"/>
    </location>
</feature>
<name>A0A2T0SVI2_9PSEU</name>
<reference evidence="2 3" key="1">
    <citation type="submission" date="2018-03" db="EMBL/GenBank/DDBJ databases">
        <title>Genomic Encyclopedia of Archaeal and Bacterial Type Strains, Phase II (KMG-II): from individual species to whole genera.</title>
        <authorList>
            <person name="Goeker M."/>
        </authorList>
    </citation>
    <scope>NUCLEOTIDE SEQUENCE [LARGE SCALE GENOMIC DNA]</scope>
    <source>
        <strain evidence="2 3">DSM 44720</strain>
    </source>
</reference>
<dbReference type="RefSeq" id="WP_106191753.1">
    <property type="nucleotide sequence ID" value="NZ_PVTF01000010.1"/>
</dbReference>
<accession>A0A2T0SVI2</accession>
<proteinExistence type="predicted"/>
<dbReference type="Proteomes" id="UP000239494">
    <property type="component" value="Unassembled WGS sequence"/>
</dbReference>
<organism evidence="2 3">
    <name type="scientific">Umezawaea tangerina</name>
    <dbReference type="NCBI Taxonomy" id="84725"/>
    <lineage>
        <taxon>Bacteria</taxon>
        <taxon>Bacillati</taxon>
        <taxon>Actinomycetota</taxon>
        <taxon>Actinomycetes</taxon>
        <taxon>Pseudonocardiales</taxon>
        <taxon>Pseudonocardiaceae</taxon>
        <taxon>Umezawaea</taxon>
    </lineage>
</organism>
<keyword evidence="1" id="KW-1133">Transmembrane helix</keyword>
<feature type="transmembrane region" description="Helical" evidence="1">
    <location>
        <begin position="37"/>
        <end position="55"/>
    </location>
</feature>
<feature type="transmembrane region" description="Helical" evidence="1">
    <location>
        <begin position="99"/>
        <end position="122"/>
    </location>
</feature>
<dbReference type="EMBL" id="PVTF01000010">
    <property type="protein sequence ID" value="PRY37416.1"/>
    <property type="molecule type" value="Genomic_DNA"/>
</dbReference>
<dbReference type="OrthoDB" id="3371801at2"/>
<evidence type="ECO:0000313" key="2">
    <source>
        <dbReference type="EMBL" id="PRY37416.1"/>
    </source>
</evidence>
<dbReference type="AlphaFoldDB" id="A0A2T0SVI2"/>